<keyword evidence="4" id="KW-0378">Hydrolase</keyword>
<proteinExistence type="predicted"/>
<dbReference type="InterPro" id="IPR016047">
    <property type="entry name" value="M23ase_b-sheet_dom"/>
</dbReference>
<gene>
    <name evidence="4" type="primary">nlpD</name>
    <name evidence="4" type="ORF">CLTEP_10680</name>
</gene>
<dbReference type="STRING" id="1121338.CLTEP_10680"/>
<organism evidence="4 5">
    <name type="scientific">Clostridium tepidiprofundi DSM 19306</name>
    <dbReference type="NCBI Taxonomy" id="1121338"/>
    <lineage>
        <taxon>Bacteria</taxon>
        <taxon>Bacillati</taxon>
        <taxon>Bacillota</taxon>
        <taxon>Clostridia</taxon>
        <taxon>Eubacteriales</taxon>
        <taxon>Clostridiaceae</taxon>
        <taxon>Clostridium</taxon>
    </lineage>
</organism>
<name>A0A151B4Q4_9CLOT</name>
<reference evidence="4 5" key="1">
    <citation type="submission" date="2016-02" db="EMBL/GenBank/DDBJ databases">
        <title>Genome sequence of Clostridium tepidiprofundi DSM 19306.</title>
        <authorList>
            <person name="Poehlein A."/>
            <person name="Daniel R."/>
        </authorList>
    </citation>
    <scope>NUCLEOTIDE SEQUENCE [LARGE SCALE GENOMIC DNA]</scope>
    <source>
        <strain evidence="4 5">DSM 19306</strain>
    </source>
</reference>
<dbReference type="PANTHER" id="PTHR21666:SF270">
    <property type="entry name" value="MUREIN HYDROLASE ACTIVATOR ENVC"/>
    <property type="match status" value="1"/>
</dbReference>
<accession>A0A151B4Q4</accession>
<keyword evidence="5" id="KW-1185">Reference proteome</keyword>
<dbReference type="EMBL" id="LTBA01000008">
    <property type="protein sequence ID" value="KYH34904.1"/>
    <property type="molecule type" value="Genomic_DNA"/>
</dbReference>
<dbReference type="RefSeq" id="WP_066823661.1">
    <property type="nucleotide sequence ID" value="NZ_LTBA01000008.1"/>
</dbReference>
<comment type="caution">
    <text evidence="4">The sequence shown here is derived from an EMBL/GenBank/DDBJ whole genome shotgun (WGS) entry which is preliminary data.</text>
</comment>
<keyword evidence="2" id="KW-0472">Membrane</keyword>
<dbReference type="GO" id="GO:0004222">
    <property type="term" value="F:metalloendopeptidase activity"/>
    <property type="evidence" value="ECO:0007669"/>
    <property type="project" value="TreeGrafter"/>
</dbReference>
<dbReference type="PANTHER" id="PTHR21666">
    <property type="entry name" value="PEPTIDASE-RELATED"/>
    <property type="match status" value="1"/>
</dbReference>
<feature type="transmembrane region" description="Helical" evidence="2">
    <location>
        <begin position="20"/>
        <end position="40"/>
    </location>
</feature>
<dbReference type="SUPFAM" id="SSF51261">
    <property type="entry name" value="Duplicated hybrid motif"/>
    <property type="match status" value="1"/>
</dbReference>
<evidence type="ECO:0000259" key="3">
    <source>
        <dbReference type="Pfam" id="PF01551"/>
    </source>
</evidence>
<dbReference type="OrthoDB" id="9801106at2"/>
<keyword evidence="2" id="KW-0812">Transmembrane</keyword>
<dbReference type="Pfam" id="PF01551">
    <property type="entry name" value="Peptidase_M23"/>
    <property type="match status" value="1"/>
</dbReference>
<protein>
    <submittedName>
        <fullName evidence="4">Murein hydrolase activator NlpD</fullName>
    </submittedName>
</protein>
<evidence type="ECO:0000313" key="4">
    <source>
        <dbReference type="EMBL" id="KYH34904.1"/>
    </source>
</evidence>
<keyword evidence="2" id="KW-1133">Transmembrane helix</keyword>
<feature type="domain" description="M23ase beta-sheet core" evidence="3">
    <location>
        <begin position="150"/>
        <end position="244"/>
    </location>
</feature>
<feature type="region of interest" description="Disordered" evidence="1">
    <location>
        <begin position="48"/>
        <end position="67"/>
    </location>
</feature>
<dbReference type="CDD" id="cd12797">
    <property type="entry name" value="M23_peptidase"/>
    <property type="match status" value="1"/>
</dbReference>
<feature type="compositionally biased region" description="Polar residues" evidence="1">
    <location>
        <begin position="48"/>
        <end position="58"/>
    </location>
</feature>
<evidence type="ECO:0000256" key="2">
    <source>
        <dbReference type="SAM" id="Phobius"/>
    </source>
</evidence>
<dbReference type="Proteomes" id="UP000075531">
    <property type="component" value="Unassembled WGS sequence"/>
</dbReference>
<sequence>MENKPNNNNQGKKFFKKEGFYVILFVCLCVVAVIAAITIGNKKVAVNPSSTNKQLSENNTKDINNRPDNALLVENTDKNDKTVANNETKANVKIEIHNSGKVLPKTTSVSKPLRLEFINPVKGTLARAYSEIPEYYATGSSERNIIYRENLGIDIKADVGTPVFAAADGIVEEVGENLKSYGTMVVIDHGNGLKTVYSNLDKNVEVKEKQKVKKGQEIGKVGNTTLRSAYEKYGAHLHFSILQGKGSYEELSNANRFIDPAKYVTYEKEEKGK</sequence>
<evidence type="ECO:0000313" key="5">
    <source>
        <dbReference type="Proteomes" id="UP000075531"/>
    </source>
</evidence>
<dbReference type="InterPro" id="IPR050570">
    <property type="entry name" value="Cell_wall_metabolism_enzyme"/>
</dbReference>
<dbReference type="PATRIC" id="fig|1121338.3.peg.1101"/>
<evidence type="ECO:0000256" key="1">
    <source>
        <dbReference type="SAM" id="MobiDB-lite"/>
    </source>
</evidence>
<dbReference type="Gene3D" id="2.70.70.10">
    <property type="entry name" value="Glucose Permease (Domain IIA)"/>
    <property type="match status" value="1"/>
</dbReference>
<dbReference type="InterPro" id="IPR011055">
    <property type="entry name" value="Dup_hybrid_motif"/>
</dbReference>
<dbReference type="AlphaFoldDB" id="A0A151B4Q4"/>